<dbReference type="Gene3D" id="1.10.15.40">
    <property type="entry name" value="Electron transport complex subunit B, putative Fe-S cluster"/>
    <property type="match status" value="1"/>
</dbReference>
<evidence type="ECO:0000313" key="7">
    <source>
        <dbReference type="Proteomes" id="UP001180616"/>
    </source>
</evidence>
<keyword evidence="1" id="KW-0004">4Fe-4S</keyword>
<dbReference type="Pfam" id="PF03205">
    <property type="entry name" value="MobB"/>
    <property type="match status" value="1"/>
</dbReference>
<dbReference type="PANTHER" id="PTHR40072:SF1">
    <property type="entry name" value="MOLYBDOPTERIN-GUANINE DINUCLEOTIDE BIOSYNTHESIS ADAPTER PROTEIN"/>
    <property type="match status" value="1"/>
</dbReference>
<name>A0ABY9R548_9BACT</name>
<evidence type="ECO:0000256" key="2">
    <source>
        <dbReference type="ARBA" id="ARBA00022723"/>
    </source>
</evidence>
<evidence type="ECO:0000256" key="4">
    <source>
        <dbReference type="ARBA" id="ARBA00023014"/>
    </source>
</evidence>
<feature type="domain" description="4Fe-4S" evidence="5">
    <location>
        <begin position="142"/>
        <end position="202"/>
    </location>
</feature>
<keyword evidence="7" id="KW-1185">Reference proteome</keyword>
<dbReference type="EMBL" id="CP133659">
    <property type="protein sequence ID" value="WMW66865.1"/>
    <property type="molecule type" value="Genomic_DNA"/>
</dbReference>
<keyword evidence="4" id="KW-0411">Iron-sulfur</keyword>
<evidence type="ECO:0000256" key="1">
    <source>
        <dbReference type="ARBA" id="ARBA00022485"/>
    </source>
</evidence>
<dbReference type="Gene3D" id="3.40.50.300">
    <property type="entry name" value="P-loop containing nucleotide triphosphate hydrolases"/>
    <property type="match status" value="1"/>
</dbReference>
<dbReference type="SUPFAM" id="SSF52540">
    <property type="entry name" value="P-loop containing nucleoside triphosphate hydrolases"/>
    <property type="match status" value="1"/>
</dbReference>
<evidence type="ECO:0000313" key="6">
    <source>
        <dbReference type="EMBL" id="WMW66865.1"/>
    </source>
</evidence>
<organism evidence="6 7">
    <name type="scientific">Nitratidesulfovibrio liaohensis</name>
    <dbReference type="NCBI Taxonomy" id="2604158"/>
    <lineage>
        <taxon>Bacteria</taxon>
        <taxon>Pseudomonadati</taxon>
        <taxon>Thermodesulfobacteriota</taxon>
        <taxon>Desulfovibrionia</taxon>
        <taxon>Desulfovibrionales</taxon>
        <taxon>Desulfovibrionaceae</taxon>
        <taxon>Nitratidesulfovibrio</taxon>
    </lineage>
</organism>
<dbReference type="NCBIfam" id="NF011065">
    <property type="entry name" value="PRK14494.1-4"/>
    <property type="match status" value="1"/>
</dbReference>
<accession>A0ABY9R548</accession>
<dbReference type="InterPro" id="IPR004435">
    <property type="entry name" value="MobB_dom"/>
</dbReference>
<keyword evidence="3" id="KW-0408">Iron</keyword>
<evidence type="ECO:0000256" key="3">
    <source>
        <dbReference type="ARBA" id="ARBA00023004"/>
    </source>
</evidence>
<dbReference type="PANTHER" id="PTHR40072">
    <property type="entry name" value="MOLYBDOPTERIN-GUANINE DINUCLEOTIDE BIOSYNTHESIS ADAPTER PROTEIN-RELATED"/>
    <property type="match status" value="1"/>
</dbReference>
<dbReference type="Pfam" id="PF04060">
    <property type="entry name" value="FeS"/>
    <property type="match status" value="1"/>
</dbReference>
<proteinExistence type="predicted"/>
<sequence length="236" mass="24611">MKAVSIIGFKNSGKTTCTALLADALEARGLTVAVAKHTHHSLDKAETDTARLMKPGRTVIGIAEGECAVFWSTRRHLADLLPLVRADVLLVEGGKSLGWLPRVLCLREAGEAQALDRGLALATFGVVGTDGLPRFDAASVDELAELVTERGFVLPGLDCGACGQQDCAGFARMVVAHQAAPGDCCSVDGPLSVTVNGHQLGLNPFVARIVSGSLKGMLAELKGYSPGAEVVIRLAE</sequence>
<dbReference type="Proteomes" id="UP001180616">
    <property type="component" value="Chromosome"/>
</dbReference>
<evidence type="ECO:0000259" key="5">
    <source>
        <dbReference type="PROSITE" id="PS51656"/>
    </source>
</evidence>
<dbReference type="InterPro" id="IPR052539">
    <property type="entry name" value="MGD_biosynthesis_adapter"/>
</dbReference>
<protein>
    <submittedName>
        <fullName evidence="6">Molybdopterin-guanine dinucleotide biosynthesis protein MobB</fullName>
    </submittedName>
</protein>
<keyword evidence="2" id="KW-0479">Metal-binding</keyword>
<dbReference type="InterPro" id="IPR027417">
    <property type="entry name" value="P-loop_NTPase"/>
</dbReference>
<dbReference type="PROSITE" id="PS51656">
    <property type="entry name" value="4FE4S"/>
    <property type="match status" value="1"/>
</dbReference>
<reference evidence="6" key="1">
    <citation type="submission" date="2023-09" db="EMBL/GenBank/DDBJ databases">
        <authorList>
            <consortium name="CW5 consortium"/>
            <person name="Lu C.-W."/>
        </authorList>
    </citation>
    <scope>NUCLEOTIDE SEQUENCE</scope>
    <source>
        <strain evidence="6">KPS</strain>
    </source>
</reference>
<gene>
    <name evidence="6" type="ORF">KPS_001489</name>
</gene>
<dbReference type="InterPro" id="IPR007202">
    <property type="entry name" value="4Fe-4S_dom"/>
</dbReference>